<reference evidence="1 2" key="1">
    <citation type="submission" date="2018-10" db="EMBL/GenBank/DDBJ databases">
        <title>Draft genome of Cortibacter populi DSM10536.</title>
        <authorList>
            <person name="Bernier A.-M."/>
            <person name="Bernard K."/>
        </authorList>
    </citation>
    <scope>NUCLEOTIDE SEQUENCE [LARGE SCALE GENOMIC DNA]</scope>
    <source>
        <strain evidence="1 2">DSM 105136</strain>
    </source>
</reference>
<protein>
    <submittedName>
        <fullName evidence="1">Uncharacterized protein</fullName>
    </submittedName>
</protein>
<dbReference type="AlphaFoldDB" id="A0A3M6QVX2"/>
<proteinExistence type="predicted"/>
<evidence type="ECO:0000313" key="2">
    <source>
        <dbReference type="Proteomes" id="UP000278006"/>
    </source>
</evidence>
<comment type="caution">
    <text evidence="1">The sequence shown here is derived from an EMBL/GenBank/DDBJ whole genome shotgun (WGS) entry which is preliminary data.</text>
</comment>
<dbReference type="Proteomes" id="UP000278006">
    <property type="component" value="Unassembled WGS sequence"/>
</dbReference>
<accession>A0A3M6QVX2</accession>
<gene>
    <name evidence="1" type="ORF">D8I35_09515</name>
</gene>
<dbReference type="EMBL" id="RDQO01000002">
    <property type="protein sequence ID" value="RMX06729.1"/>
    <property type="molecule type" value="Genomic_DNA"/>
</dbReference>
<dbReference type="RefSeq" id="WP_122228570.1">
    <property type="nucleotide sequence ID" value="NZ_RDQO01000002.1"/>
</dbReference>
<keyword evidence="2" id="KW-1185">Reference proteome</keyword>
<organism evidence="1 2">
    <name type="scientific">Corticibacter populi</name>
    <dbReference type="NCBI Taxonomy" id="1550736"/>
    <lineage>
        <taxon>Bacteria</taxon>
        <taxon>Pseudomonadati</taxon>
        <taxon>Pseudomonadota</taxon>
        <taxon>Betaproteobacteria</taxon>
        <taxon>Burkholderiales</taxon>
        <taxon>Comamonadaceae</taxon>
        <taxon>Corticibacter</taxon>
    </lineage>
</organism>
<sequence>MSPVSITRSSASASSQLTLNFEPSLPERFPSLREFLAYRTQVGGKPMKVVAADMDLSPSMLTRKLNPGDGDTQRLNVDDFEGWLRATGDASAVVEYLAAKYLDDDTTRQARVVGQVERLLCDLSSLLPQLKHGGEGTR</sequence>
<name>A0A3M6QVX2_9BURK</name>
<evidence type="ECO:0000313" key="1">
    <source>
        <dbReference type="EMBL" id="RMX06729.1"/>
    </source>
</evidence>